<dbReference type="Proteomes" id="UP000887097">
    <property type="component" value="Unassembled WGS sequence"/>
</dbReference>
<evidence type="ECO:0000313" key="1">
    <source>
        <dbReference type="EMBL" id="GJG34256.1"/>
    </source>
</evidence>
<proteinExistence type="predicted"/>
<protein>
    <submittedName>
        <fullName evidence="1">Uncharacterized protein</fullName>
    </submittedName>
</protein>
<sequence>MMKKYNLDPLSAAHALTVKVLEKVHTTFYRMHRAKEAQYNLGHGCINGA</sequence>
<name>A0AA37I2T3_XYLRU</name>
<evidence type="ECO:0000313" key="2">
    <source>
        <dbReference type="Proteomes" id="UP000887097"/>
    </source>
</evidence>
<reference evidence="1" key="1">
    <citation type="submission" date="2021-08" db="EMBL/GenBank/DDBJ databases">
        <title>Prevotella lacticifex sp. nov., isolated from rumen of cow.</title>
        <authorList>
            <person name="Shinkai T."/>
            <person name="Ikeyama N."/>
            <person name="Kumagai M."/>
            <person name="Ohmori H."/>
            <person name="Sakamoto M."/>
            <person name="Ohkuma M."/>
            <person name="Mitsumori M."/>
        </authorList>
    </citation>
    <scope>NUCLEOTIDE SEQUENCE</scope>
    <source>
        <strain evidence="1">JCM 8259</strain>
    </source>
</reference>
<gene>
    <name evidence="1" type="ORF">PRMUPPPA20_23650</name>
</gene>
<dbReference type="EMBL" id="BPTT01000001">
    <property type="protein sequence ID" value="GJG34256.1"/>
    <property type="molecule type" value="Genomic_DNA"/>
</dbReference>
<organism evidence="1 2">
    <name type="scientific">Xylanibacter ruminicola</name>
    <name type="common">Prevotella ruminicola</name>
    <dbReference type="NCBI Taxonomy" id="839"/>
    <lineage>
        <taxon>Bacteria</taxon>
        <taxon>Pseudomonadati</taxon>
        <taxon>Bacteroidota</taxon>
        <taxon>Bacteroidia</taxon>
        <taxon>Bacteroidales</taxon>
        <taxon>Prevotellaceae</taxon>
        <taxon>Xylanibacter</taxon>
    </lineage>
</organism>
<dbReference type="AlphaFoldDB" id="A0AA37I2T3"/>
<comment type="caution">
    <text evidence="1">The sequence shown here is derived from an EMBL/GenBank/DDBJ whole genome shotgun (WGS) entry which is preliminary data.</text>
</comment>
<accession>A0AA37I2T3</accession>